<sequence>MEVTNAIVLKNIPYTENQRILSVFSAERGFLSLITPVNTIKRRNNHATQCMQIVEIEYIFNEKNNIHKLTTIVNTRNTTAIYLDVYKMNIALLWGEILNLTLRNEGKNETLYEYIENSIEYLNSAQRDIANFNLFFLFHLASLLGFDINSSTYRPGYILNLNDGNFYPTAANDSYSTGPHAAQAIYKLCNSPLADIGNIPLNRQSRSIILDILLLFLSFHLNINFNIKSIKVIREIFS</sequence>
<feature type="domain" description="DNA replication/recombination mediator RecO N-terminal" evidence="4">
    <location>
        <begin position="3"/>
        <end position="71"/>
    </location>
</feature>
<evidence type="ECO:0000256" key="2">
    <source>
        <dbReference type="ARBA" id="ARBA00023172"/>
    </source>
</evidence>
<organism evidence="5 6">
    <name type="scientific">Sanguibacteroides justesenii</name>
    <dbReference type="NCBI Taxonomy" id="1547597"/>
    <lineage>
        <taxon>Bacteria</taxon>
        <taxon>Pseudomonadati</taxon>
        <taxon>Bacteroidota</taxon>
        <taxon>Bacteroidia</taxon>
        <taxon>Bacteroidales</taxon>
        <taxon>Porphyromonadaceae</taxon>
        <taxon>Sanguibacteroides</taxon>
    </lineage>
</organism>
<protein>
    <submittedName>
        <fullName evidence="5">DNA recombination protein RecO</fullName>
    </submittedName>
</protein>
<dbReference type="AlphaFoldDB" id="A0A0C3NE58"/>
<dbReference type="InterPro" id="IPR022572">
    <property type="entry name" value="DNA_rep/recomb_RecO_N"/>
</dbReference>
<evidence type="ECO:0000259" key="4">
    <source>
        <dbReference type="Pfam" id="PF11967"/>
    </source>
</evidence>
<dbReference type="GO" id="GO:0006302">
    <property type="term" value="P:double-strand break repair"/>
    <property type="evidence" value="ECO:0007669"/>
    <property type="project" value="TreeGrafter"/>
</dbReference>
<name>A0A0C3NE58_9PORP</name>
<dbReference type="PANTHER" id="PTHR33991:SF1">
    <property type="entry name" value="DNA REPAIR PROTEIN RECO"/>
    <property type="match status" value="1"/>
</dbReference>
<keyword evidence="6" id="KW-1185">Reference proteome</keyword>
<evidence type="ECO:0000256" key="3">
    <source>
        <dbReference type="ARBA" id="ARBA00023204"/>
    </source>
</evidence>
<dbReference type="RefSeq" id="WP_041505226.1">
    <property type="nucleotide sequence ID" value="NZ_JPIU01000039.1"/>
</dbReference>
<dbReference type="SUPFAM" id="SSF57863">
    <property type="entry name" value="ArfGap/RecO-like zinc finger"/>
    <property type="match status" value="1"/>
</dbReference>
<proteinExistence type="predicted"/>
<accession>A0A0C3NE58</accession>
<dbReference type="PANTHER" id="PTHR33991">
    <property type="entry name" value="DNA REPAIR PROTEIN RECO"/>
    <property type="match status" value="1"/>
</dbReference>
<dbReference type="NCBIfam" id="TIGR00613">
    <property type="entry name" value="reco"/>
    <property type="match status" value="1"/>
</dbReference>
<dbReference type="GO" id="GO:0043590">
    <property type="term" value="C:bacterial nucleoid"/>
    <property type="evidence" value="ECO:0007669"/>
    <property type="project" value="TreeGrafter"/>
</dbReference>
<dbReference type="InterPro" id="IPR003717">
    <property type="entry name" value="RecO"/>
</dbReference>
<keyword evidence="2" id="KW-0233">DNA recombination</keyword>
<keyword evidence="1" id="KW-0227">DNA damage</keyword>
<dbReference type="EMBL" id="JPIU01000039">
    <property type="protein sequence ID" value="KIO44392.1"/>
    <property type="molecule type" value="Genomic_DNA"/>
</dbReference>
<evidence type="ECO:0000313" key="6">
    <source>
        <dbReference type="Proteomes" id="UP000031980"/>
    </source>
</evidence>
<dbReference type="Pfam" id="PF02565">
    <property type="entry name" value="RecO_C"/>
    <property type="match status" value="1"/>
</dbReference>
<evidence type="ECO:0000256" key="1">
    <source>
        <dbReference type="ARBA" id="ARBA00022763"/>
    </source>
</evidence>
<keyword evidence="3" id="KW-0234">DNA repair</keyword>
<dbReference type="GO" id="GO:0006310">
    <property type="term" value="P:DNA recombination"/>
    <property type="evidence" value="ECO:0007669"/>
    <property type="project" value="UniProtKB-KW"/>
</dbReference>
<gene>
    <name evidence="5" type="ORF">BA92_09320</name>
</gene>
<evidence type="ECO:0000313" key="5">
    <source>
        <dbReference type="EMBL" id="KIO44392.1"/>
    </source>
</evidence>
<dbReference type="Pfam" id="PF11967">
    <property type="entry name" value="RecO_N"/>
    <property type="match status" value="1"/>
</dbReference>
<dbReference type="Gene3D" id="2.40.50.140">
    <property type="entry name" value="Nucleic acid-binding proteins"/>
    <property type="match status" value="1"/>
</dbReference>
<dbReference type="InterPro" id="IPR037278">
    <property type="entry name" value="ARFGAP/RecO"/>
</dbReference>
<dbReference type="Proteomes" id="UP000031980">
    <property type="component" value="Unassembled WGS sequence"/>
</dbReference>
<dbReference type="InterPro" id="IPR012340">
    <property type="entry name" value="NA-bd_OB-fold"/>
</dbReference>
<reference evidence="5 6" key="1">
    <citation type="submission" date="2014-07" db="EMBL/GenBank/DDBJ databases">
        <title>Porphyromonadaceae bacterium OUH 308042 = ATCC BAA-2681 = DSM 28342 draft genome.</title>
        <authorList>
            <person name="Sydenham T.V."/>
            <person name="Hasman H."/>
            <person name="Justensen U.S."/>
        </authorList>
    </citation>
    <scope>NUCLEOTIDE SEQUENCE [LARGE SCALE GENOMIC DNA]</scope>
    <source>
        <strain evidence="5 6">OUH 308042</strain>
    </source>
</reference>
<comment type="caution">
    <text evidence="5">The sequence shown here is derived from an EMBL/GenBank/DDBJ whole genome shotgun (WGS) entry which is preliminary data.</text>
</comment>